<name>A0A2N0ZJQ5_9BACI</name>
<dbReference type="EMBL" id="PISD01000013">
    <property type="protein sequence ID" value="PKG29745.1"/>
    <property type="molecule type" value="Genomic_DNA"/>
</dbReference>
<feature type="transmembrane region" description="Helical" evidence="1">
    <location>
        <begin position="21"/>
        <end position="41"/>
    </location>
</feature>
<proteinExistence type="predicted"/>
<feature type="transmembrane region" description="Helical" evidence="1">
    <location>
        <begin position="47"/>
        <end position="64"/>
    </location>
</feature>
<dbReference type="RefSeq" id="WP_066192919.1">
    <property type="nucleotide sequence ID" value="NZ_JARMMB010000020.1"/>
</dbReference>
<feature type="transmembrane region" description="Helical" evidence="1">
    <location>
        <begin position="169"/>
        <end position="188"/>
    </location>
</feature>
<gene>
    <name evidence="2" type="ORF">CWS20_07725</name>
</gene>
<sequence>MNEIKEAWRLASFEIKASWKHLIFMVFYAILIGLGFSVFITETGLRLITDLFFILVFWCGSAWIKPKLFQLQKLDDGVYASTYFLLLNQLAIPRNIIINSRFFVYYFFSIPFNLLMLIALYIGLSVGVKEMMTLGSFLAFSIIWLSFGIGAGSMFPVADIGEKFRDNKLLLYLEVIFFYGGAIAIMILVNQLSSNGLVGWSIYAAQRWPVVSIIIAITIGLAAFLYSKNQMQRKIPKIDYFK</sequence>
<evidence type="ECO:0008006" key="4">
    <source>
        <dbReference type="Google" id="ProtNLM"/>
    </source>
</evidence>
<evidence type="ECO:0000313" key="3">
    <source>
        <dbReference type="Proteomes" id="UP000233343"/>
    </source>
</evidence>
<accession>A0A2N0ZJQ5</accession>
<reference evidence="2 3" key="1">
    <citation type="journal article" date="2010" name="Int. J. Syst. Evol. Microbiol.">
        <title>Bacillus horneckiae sp. nov., isolated from a spacecraft-assembly clean room.</title>
        <authorList>
            <person name="Vaishampayan P."/>
            <person name="Probst A."/>
            <person name="Krishnamurthi S."/>
            <person name="Ghosh S."/>
            <person name="Osman S."/>
            <person name="McDowall A."/>
            <person name="Ruckmani A."/>
            <person name="Mayilraj S."/>
            <person name="Venkateswaran K."/>
        </authorList>
    </citation>
    <scope>NUCLEOTIDE SEQUENCE [LARGE SCALE GENOMIC DNA]</scope>
    <source>
        <strain evidence="3">1PO1SC</strain>
    </source>
</reference>
<evidence type="ECO:0000313" key="2">
    <source>
        <dbReference type="EMBL" id="PKG29745.1"/>
    </source>
</evidence>
<keyword evidence="1" id="KW-0812">Transmembrane</keyword>
<keyword evidence="1" id="KW-1133">Transmembrane helix</keyword>
<feature type="transmembrane region" description="Helical" evidence="1">
    <location>
        <begin position="103"/>
        <end position="124"/>
    </location>
</feature>
<feature type="transmembrane region" description="Helical" evidence="1">
    <location>
        <begin position="136"/>
        <end position="157"/>
    </location>
</feature>
<protein>
    <recommendedName>
        <fullName evidence="4">Permease</fullName>
    </recommendedName>
</protein>
<dbReference type="Proteomes" id="UP000233343">
    <property type="component" value="Unassembled WGS sequence"/>
</dbReference>
<dbReference type="AlphaFoldDB" id="A0A2N0ZJQ5"/>
<feature type="transmembrane region" description="Helical" evidence="1">
    <location>
        <begin position="208"/>
        <end position="227"/>
    </location>
</feature>
<keyword evidence="1" id="KW-0472">Membrane</keyword>
<keyword evidence="3" id="KW-1185">Reference proteome</keyword>
<comment type="caution">
    <text evidence="2">The sequence shown here is derived from an EMBL/GenBank/DDBJ whole genome shotgun (WGS) entry which is preliminary data.</text>
</comment>
<evidence type="ECO:0000256" key="1">
    <source>
        <dbReference type="SAM" id="Phobius"/>
    </source>
</evidence>
<organism evidence="2 3">
    <name type="scientific">Cytobacillus horneckiae</name>
    <dbReference type="NCBI Taxonomy" id="549687"/>
    <lineage>
        <taxon>Bacteria</taxon>
        <taxon>Bacillati</taxon>
        <taxon>Bacillota</taxon>
        <taxon>Bacilli</taxon>
        <taxon>Bacillales</taxon>
        <taxon>Bacillaceae</taxon>
        <taxon>Cytobacillus</taxon>
    </lineage>
</organism>